<gene>
    <name evidence="1" type="ORF">CPB83DRAFT_852492</name>
</gene>
<protein>
    <submittedName>
        <fullName evidence="1">Uncharacterized protein</fullName>
    </submittedName>
</protein>
<reference evidence="1" key="1">
    <citation type="submission" date="2020-11" db="EMBL/GenBank/DDBJ databases">
        <authorList>
            <consortium name="DOE Joint Genome Institute"/>
            <person name="Ahrendt S."/>
            <person name="Riley R."/>
            <person name="Andreopoulos W."/>
            <person name="Labutti K."/>
            <person name="Pangilinan J."/>
            <person name="Ruiz-Duenas F.J."/>
            <person name="Barrasa J.M."/>
            <person name="Sanchez-Garcia M."/>
            <person name="Camarero S."/>
            <person name="Miyauchi S."/>
            <person name="Serrano A."/>
            <person name="Linde D."/>
            <person name="Babiker R."/>
            <person name="Drula E."/>
            <person name="Ayuso-Fernandez I."/>
            <person name="Pacheco R."/>
            <person name="Padilla G."/>
            <person name="Ferreira P."/>
            <person name="Barriuso J."/>
            <person name="Kellner H."/>
            <person name="Castanera R."/>
            <person name="Alfaro M."/>
            <person name="Ramirez L."/>
            <person name="Pisabarro A.G."/>
            <person name="Kuo A."/>
            <person name="Tritt A."/>
            <person name="Lipzen A."/>
            <person name="He G."/>
            <person name="Yan M."/>
            <person name="Ng V."/>
            <person name="Cullen D."/>
            <person name="Martin F."/>
            <person name="Rosso M.-N."/>
            <person name="Henrissat B."/>
            <person name="Hibbett D."/>
            <person name="Martinez A.T."/>
            <person name="Grigoriev I.V."/>
        </authorList>
    </citation>
    <scope>NUCLEOTIDE SEQUENCE</scope>
    <source>
        <strain evidence="1">CBS 506.95</strain>
    </source>
</reference>
<organism evidence="1 2">
    <name type="scientific">Crepidotus variabilis</name>
    <dbReference type="NCBI Taxonomy" id="179855"/>
    <lineage>
        <taxon>Eukaryota</taxon>
        <taxon>Fungi</taxon>
        <taxon>Dikarya</taxon>
        <taxon>Basidiomycota</taxon>
        <taxon>Agaricomycotina</taxon>
        <taxon>Agaricomycetes</taxon>
        <taxon>Agaricomycetidae</taxon>
        <taxon>Agaricales</taxon>
        <taxon>Agaricineae</taxon>
        <taxon>Crepidotaceae</taxon>
        <taxon>Crepidotus</taxon>
    </lineage>
</organism>
<dbReference type="AlphaFoldDB" id="A0A9P6EIS2"/>
<dbReference type="Proteomes" id="UP000807306">
    <property type="component" value="Unassembled WGS sequence"/>
</dbReference>
<proteinExistence type="predicted"/>
<evidence type="ECO:0000313" key="1">
    <source>
        <dbReference type="EMBL" id="KAF9529648.1"/>
    </source>
</evidence>
<sequence length="75" mass="8395">MSPKDNSISSSTAHGSFYITKRTSEVLRTEQNPAEARAANIRNAELPNLIVSKKCSQTFAFTRTLILVCLKYWTS</sequence>
<comment type="caution">
    <text evidence="1">The sequence shown here is derived from an EMBL/GenBank/DDBJ whole genome shotgun (WGS) entry which is preliminary data.</text>
</comment>
<keyword evidence="2" id="KW-1185">Reference proteome</keyword>
<accession>A0A9P6EIS2</accession>
<name>A0A9P6EIS2_9AGAR</name>
<dbReference type="EMBL" id="MU157845">
    <property type="protein sequence ID" value="KAF9529648.1"/>
    <property type="molecule type" value="Genomic_DNA"/>
</dbReference>
<evidence type="ECO:0000313" key="2">
    <source>
        <dbReference type="Proteomes" id="UP000807306"/>
    </source>
</evidence>